<dbReference type="InterPro" id="IPR016193">
    <property type="entry name" value="Cytidine_deaminase-like"/>
</dbReference>
<feature type="domain" description="CMP/dCMP-type deaminase" evidence="1">
    <location>
        <begin position="1"/>
        <end position="82"/>
    </location>
</feature>
<dbReference type="GO" id="GO:0016020">
    <property type="term" value="C:membrane"/>
    <property type="evidence" value="ECO:0007669"/>
    <property type="project" value="TreeGrafter"/>
</dbReference>
<dbReference type="Pfam" id="PF25504">
    <property type="entry name" value="HEAT_5MP1_2"/>
    <property type="match status" value="1"/>
</dbReference>
<dbReference type="PANTHER" id="PTHR14208:SF2">
    <property type="entry name" value="PROTEIN KRASAVIETZ"/>
    <property type="match status" value="1"/>
</dbReference>
<comment type="caution">
    <text evidence="2">The sequence shown here is derived from an EMBL/GenBank/DDBJ whole genome shotgun (WGS) entry which is preliminary data.</text>
</comment>
<organism evidence="2 3">
    <name type="scientific">Rubroshorea leprosula</name>
    <dbReference type="NCBI Taxonomy" id="152421"/>
    <lineage>
        <taxon>Eukaryota</taxon>
        <taxon>Viridiplantae</taxon>
        <taxon>Streptophyta</taxon>
        <taxon>Embryophyta</taxon>
        <taxon>Tracheophyta</taxon>
        <taxon>Spermatophyta</taxon>
        <taxon>Magnoliopsida</taxon>
        <taxon>eudicotyledons</taxon>
        <taxon>Gunneridae</taxon>
        <taxon>Pentapetalae</taxon>
        <taxon>rosids</taxon>
        <taxon>malvids</taxon>
        <taxon>Malvales</taxon>
        <taxon>Dipterocarpaceae</taxon>
        <taxon>Rubroshorea</taxon>
    </lineage>
</organism>
<dbReference type="InterPro" id="IPR051245">
    <property type="entry name" value="eIF5-mimic_regulator"/>
</dbReference>
<evidence type="ECO:0000313" key="2">
    <source>
        <dbReference type="EMBL" id="GKV40175.1"/>
    </source>
</evidence>
<evidence type="ECO:0000313" key="3">
    <source>
        <dbReference type="Proteomes" id="UP001054252"/>
    </source>
</evidence>
<sequence>MPSGDVADEGYLYAHTKPAEIQAVEARGEHCRGAAAYLHTEPGDCLGDHTAFSALVQAGIKRVVVGIRHPLQHLRGNSIRALRGQGLHVEVLGEDIQSKIVEELVCKILESSDLNFSHYSYSDIFFEVVFTGGCTQPGTTKPDEGEHHPYSTIDCEPKCEVILPPVIDIQKILCLKPFLKKDLKMLCKDSCSHWSFEENERKKLAIFTALAFSHKLQGCHQRSCSSPSSRIILLPRG</sequence>
<dbReference type="GO" id="GO:0005737">
    <property type="term" value="C:cytoplasm"/>
    <property type="evidence" value="ECO:0007669"/>
    <property type="project" value="TreeGrafter"/>
</dbReference>
<keyword evidence="3" id="KW-1185">Reference proteome</keyword>
<protein>
    <recommendedName>
        <fullName evidence="1">CMP/dCMP-type deaminase domain-containing protein</fullName>
    </recommendedName>
</protein>
<evidence type="ECO:0000259" key="1">
    <source>
        <dbReference type="PROSITE" id="PS51747"/>
    </source>
</evidence>
<dbReference type="PROSITE" id="PS51747">
    <property type="entry name" value="CYT_DCMP_DEAMINASES_2"/>
    <property type="match status" value="1"/>
</dbReference>
<name>A0AAV5LRU7_9ROSI</name>
<dbReference type="AlphaFoldDB" id="A0AAV5LRU7"/>
<gene>
    <name evidence="2" type="ORF">SLEP1_g47843</name>
</gene>
<dbReference type="SUPFAM" id="SSF53927">
    <property type="entry name" value="Cytidine deaminase-like"/>
    <property type="match status" value="1"/>
</dbReference>
<dbReference type="InterPro" id="IPR057397">
    <property type="entry name" value="HEAT_5MP1_2"/>
</dbReference>
<accession>A0AAV5LRU7</accession>
<dbReference type="Gene3D" id="3.40.140.10">
    <property type="entry name" value="Cytidine Deaminase, domain 2"/>
    <property type="match status" value="1"/>
</dbReference>
<dbReference type="InterPro" id="IPR002125">
    <property type="entry name" value="CMP_dCMP_dom"/>
</dbReference>
<proteinExistence type="predicted"/>
<dbReference type="GO" id="GO:0003824">
    <property type="term" value="F:catalytic activity"/>
    <property type="evidence" value="ECO:0007669"/>
    <property type="project" value="InterPro"/>
</dbReference>
<dbReference type="PANTHER" id="PTHR14208">
    <property type="entry name" value="BASIC LEUCINE ZIPPER AND W2 DOMAIN-CONTAINING PROTEIN"/>
    <property type="match status" value="1"/>
</dbReference>
<reference evidence="2 3" key="1">
    <citation type="journal article" date="2021" name="Commun. Biol.">
        <title>The genome of Shorea leprosula (Dipterocarpaceae) highlights the ecological relevance of drought in aseasonal tropical rainforests.</title>
        <authorList>
            <person name="Ng K.K.S."/>
            <person name="Kobayashi M.J."/>
            <person name="Fawcett J.A."/>
            <person name="Hatakeyama M."/>
            <person name="Paape T."/>
            <person name="Ng C.H."/>
            <person name="Ang C.C."/>
            <person name="Tnah L.H."/>
            <person name="Lee C.T."/>
            <person name="Nishiyama T."/>
            <person name="Sese J."/>
            <person name="O'Brien M.J."/>
            <person name="Copetti D."/>
            <person name="Mohd Noor M.I."/>
            <person name="Ong R.C."/>
            <person name="Putra M."/>
            <person name="Sireger I.Z."/>
            <person name="Indrioko S."/>
            <person name="Kosugi Y."/>
            <person name="Izuno A."/>
            <person name="Isagi Y."/>
            <person name="Lee S.L."/>
            <person name="Shimizu K.K."/>
        </authorList>
    </citation>
    <scope>NUCLEOTIDE SEQUENCE [LARGE SCALE GENOMIC DNA]</scope>
    <source>
        <strain evidence="2">214</strain>
    </source>
</reference>
<dbReference type="EMBL" id="BPVZ01000139">
    <property type="protein sequence ID" value="GKV40175.1"/>
    <property type="molecule type" value="Genomic_DNA"/>
</dbReference>
<dbReference type="Proteomes" id="UP001054252">
    <property type="component" value="Unassembled WGS sequence"/>
</dbReference>